<dbReference type="GO" id="GO:0005856">
    <property type="term" value="C:cytoskeleton"/>
    <property type="evidence" value="ECO:0007669"/>
    <property type="project" value="TreeGrafter"/>
</dbReference>
<dbReference type="PANTHER" id="PTHR45920:SF7">
    <property type="entry name" value="FORMIN-G"/>
    <property type="match status" value="1"/>
</dbReference>
<feature type="region of interest" description="Disordered" evidence="3">
    <location>
        <begin position="814"/>
        <end position="846"/>
    </location>
</feature>
<dbReference type="SUPFAM" id="SSF101447">
    <property type="entry name" value="Formin homology 2 domain (FH2 domain)"/>
    <property type="match status" value="1"/>
</dbReference>
<evidence type="ECO:0000256" key="3">
    <source>
        <dbReference type="SAM" id="MobiDB-lite"/>
    </source>
</evidence>
<protein>
    <submittedName>
        <fullName evidence="5">FMN2</fullName>
    </submittedName>
</protein>
<reference evidence="5" key="1">
    <citation type="submission" date="2021-01" db="EMBL/GenBank/DDBJ databases">
        <authorList>
            <person name="Li R."/>
            <person name="Bekaert M."/>
        </authorList>
    </citation>
    <scope>NUCLEOTIDE SEQUENCE</scope>
    <source>
        <strain evidence="5">Farmed</strain>
    </source>
</reference>
<feature type="compositionally biased region" description="Polar residues" evidence="3">
    <location>
        <begin position="1188"/>
        <end position="1208"/>
    </location>
</feature>
<dbReference type="GO" id="GO:0005737">
    <property type="term" value="C:cytoplasm"/>
    <property type="evidence" value="ECO:0007669"/>
    <property type="project" value="UniProtKB-ARBA"/>
</dbReference>
<keyword evidence="2" id="KW-0175">Coiled coil</keyword>
<feature type="compositionally biased region" description="Polar residues" evidence="3">
    <location>
        <begin position="1260"/>
        <end position="1275"/>
    </location>
</feature>
<dbReference type="Pfam" id="PF02181">
    <property type="entry name" value="FH2"/>
    <property type="match status" value="1"/>
</dbReference>
<feature type="compositionally biased region" description="Low complexity" evidence="3">
    <location>
        <begin position="1174"/>
        <end position="1187"/>
    </location>
</feature>
<dbReference type="Gene3D" id="1.20.58.2220">
    <property type="entry name" value="Formin, FH2 domain"/>
    <property type="match status" value="1"/>
</dbReference>
<feature type="compositionally biased region" description="Polar residues" evidence="3">
    <location>
        <begin position="19"/>
        <end position="29"/>
    </location>
</feature>
<dbReference type="PANTHER" id="PTHR45920">
    <property type="entry name" value="FORMIN HOMOLOGY 2 DOMAIN CONTAINING, ISOFORM I"/>
    <property type="match status" value="1"/>
</dbReference>
<feature type="coiled-coil region" evidence="2">
    <location>
        <begin position="246"/>
        <end position="287"/>
    </location>
</feature>
<dbReference type="GO" id="GO:0030866">
    <property type="term" value="P:cortical actin cytoskeleton organization"/>
    <property type="evidence" value="ECO:0007669"/>
    <property type="project" value="TreeGrafter"/>
</dbReference>
<feature type="region of interest" description="Disordered" evidence="3">
    <location>
        <begin position="1005"/>
        <end position="1095"/>
    </location>
</feature>
<accession>A0A812BPQ7</accession>
<feature type="compositionally biased region" description="Polar residues" evidence="3">
    <location>
        <begin position="300"/>
        <end position="310"/>
    </location>
</feature>
<feature type="compositionally biased region" description="Polar residues" evidence="3">
    <location>
        <begin position="1111"/>
        <end position="1125"/>
    </location>
</feature>
<feature type="region of interest" description="Disordered" evidence="3">
    <location>
        <begin position="1157"/>
        <end position="1340"/>
    </location>
</feature>
<feature type="compositionally biased region" description="Polar residues" evidence="3">
    <location>
        <begin position="1244"/>
        <end position="1254"/>
    </location>
</feature>
<feature type="compositionally biased region" description="Low complexity" evidence="3">
    <location>
        <begin position="1280"/>
        <end position="1292"/>
    </location>
</feature>
<dbReference type="PROSITE" id="PS51444">
    <property type="entry name" value="FH2"/>
    <property type="match status" value="1"/>
</dbReference>
<feature type="compositionally biased region" description="Polar residues" evidence="3">
    <location>
        <begin position="1223"/>
        <end position="1235"/>
    </location>
</feature>
<feature type="region of interest" description="Disordered" evidence="3">
    <location>
        <begin position="291"/>
        <end position="384"/>
    </location>
</feature>
<feature type="region of interest" description="Disordered" evidence="3">
    <location>
        <begin position="1"/>
        <end position="29"/>
    </location>
</feature>
<feature type="region of interest" description="Disordered" evidence="3">
    <location>
        <begin position="194"/>
        <end position="239"/>
    </location>
</feature>
<feature type="compositionally biased region" description="Polar residues" evidence="3">
    <location>
        <begin position="1316"/>
        <end position="1333"/>
    </location>
</feature>
<evidence type="ECO:0000256" key="2">
    <source>
        <dbReference type="SAM" id="Coils"/>
    </source>
</evidence>
<feature type="compositionally biased region" description="Basic and acidic residues" evidence="3">
    <location>
        <begin position="1161"/>
        <end position="1170"/>
    </location>
</feature>
<feature type="compositionally biased region" description="Polar residues" evidence="3">
    <location>
        <begin position="1473"/>
        <end position="1483"/>
    </location>
</feature>
<keyword evidence="6" id="KW-1185">Reference proteome</keyword>
<feature type="region of interest" description="Disordered" evidence="3">
    <location>
        <begin position="1375"/>
        <end position="1401"/>
    </location>
</feature>
<dbReference type="GO" id="GO:0051015">
    <property type="term" value="F:actin filament binding"/>
    <property type="evidence" value="ECO:0007669"/>
    <property type="project" value="TreeGrafter"/>
</dbReference>
<evidence type="ECO:0000313" key="5">
    <source>
        <dbReference type="EMBL" id="CAE1237134.1"/>
    </source>
</evidence>
<feature type="compositionally biased region" description="Basic residues" evidence="3">
    <location>
        <begin position="312"/>
        <end position="337"/>
    </location>
</feature>
<feature type="region of interest" description="Disordered" evidence="3">
    <location>
        <begin position="863"/>
        <end position="956"/>
    </location>
</feature>
<evidence type="ECO:0000259" key="4">
    <source>
        <dbReference type="PROSITE" id="PS51444"/>
    </source>
</evidence>
<feature type="compositionally biased region" description="Basic and acidic residues" evidence="3">
    <location>
        <begin position="913"/>
        <end position="922"/>
    </location>
</feature>
<dbReference type="EMBL" id="CAHIKZ030000756">
    <property type="protein sequence ID" value="CAE1237134.1"/>
    <property type="molecule type" value="Genomic_DNA"/>
</dbReference>
<name>A0A812BPQ7_ACAPH</name>
<sequence length="1737" mass="190243">MATTKKSTVRSHGAKAALTSPSDTLESNQTKLRADHGLSRFRKSNKAFQLHTCITPHSLTPDSLKKEAVILSSSRLYQDRVINERHNIISPEMEDVATAKYLNEKDIFDLGYDTSSKTVESQVFQMCRDDCKIPPLRMSGGSSTGSNSGNAVVNGRSVWSSGGVVGSGGGGCGSNNGGGNSNGGGVGSGGCSNSGGGGGSNSSGGSNGSTVGGDGAVNGGGGGGNGGGGGGGEPCSSYSDNEKQLIEEITRIKREHENVLRTYEDRISRMTAKMHELRNIAEMLENSSNKSLPYGVIQGKSGQTSHNGQSNHHPHQLQQQHHHHLNHHNHNNQHHQHQQNGNSSVTCHAPGHCTDPETKSSTQNTDKTVPPPLPPRNDRGTAKVYPNKPLIYNKVKLTQVPWTRIITNPDDENMKGTIWNTLGETDIDTQEIDRFFEEYPTKSTVFIQSLYDDVSLRCGTLKPQPISIIDSTKCQQMAQQMKQVRCTFSDVVHALLTLSIETLRFANAESLSELFQLMSSGNDIEIITQQDRRISNVQMDCPEYFLYELSGMEMLRERLDFLRFKLRFLTDLFETDQRLRAVNAACDELYNSLPLKNLLEVVVCVGNYMNGGTPLGQADGFHLDILPKLKDILAKNNKSNFLEYVLTTYCQKFENEPGLQTNRTFRLPNAIVVRYASQISFDEMQKNLQGWKNELINTRNKIHSNLAISTSRQVEGFRNAVDYFLSAGMETMEEQKKFLYDTKDYCIKLLSYFSFEMNGQGSIQQFFLMWSQFLHECKHYWKISHQRLAEERFRKGLNQKIKMMNINNMDKFTIPSSCPDLPPRIRKPKSSTEKHPPPPINITHKKWEDVSSENLRLHQLGTASHNHQNGCSNNDTSNQFHHQHLSSSTLPTSSQSNTNSQHSQHSQHIKAYKSREDLHDFHAQPSPKPLTSRPPTTSDIHKPKPLNPVPTSHEGSPLLGLCHKPPMTNNVASHNYMNQSPLAVRPTSSPVVANSGTTTNPMEVAEVAPKRPPPPHLHHHQANTLTSRETTGVAVPSTATTPMVHSVSNSNSSHHHHHSSSTGTSVSSSGGTNKNGTNNNGTTMNGHLESTVQKKSTHQLFKSWLKREQTKTNSGEQSTLSCKLSSNDKSKVTAFKPVGHGAEEPVRAPKIYTRAKTSLSDNRDGHHSSHDLTSSGNSSKSGSTSSGQELGNSNAKQCQSHSNSSTNRHGSKDQLYSPRYEQSPVSNSEKLTTLTSEKKPANGEENSQHQTSRNHYQHFSGPSSPQKSASDSGPWNNGHLPLTSTLTSSASSHRNYQNDVELITSSSTTPKSYTSNNQLGQQYHNINGSNSNNKPRDRAPIALGGNVGISDIHRSELLAKNGVTDSVGCDRTVEKVSSHPVPTGHSHSKSNSATVSSMGSYAHEIQTKSRKYFTTNAAQQSTTNNMSGVLGCRSQSSHILKNLSGISSDPRGGGTQGSSLGSSGNTNGNSGQHRSSSAYSYSQKMAREEAAAAASTRTGHHTEGRSSKLVAANGDRLPTSAPSISSLIERFEKVQYVGDSSVKNTSSKTNGANNCNVKHMALASTPVSSRKRLFGEVGGTTSTSTTHAGTNKSKSNVEDADSSEDEYAVQLDRSVSPHQNLNSEDSNRRQRYQTMDLANRRKPVQNEYSPVNDENANSLLPASYDTDNFDPTNDYTHQLRESSKSSNILSERYPNIQQAPERPPPLVTSSTAMALANQKGQNKRVIRAHENMAYMAV</sequence>
<feature type="region of interest" description="Disordered" evidence="3">
    <location>
        <begin position="1108"/>
        <end position="1127"/>
    </location>
</feature>
<dbReference type="InterPro" id="IPR042201">
    <property type="entry name" value="FH2_Formin_sf"/>
</dbReference>
<proteinExistence type="inferred from homology"/>
<feature type="compositionally biased region" description="Polar residues" evidence="3">
    <location>
        <begin position="1389"/>
        <end position="1399"/>
    </location>
</feature>
<dbReference type="Proteomes" id="UP000597762">
    <property type="component" value="Unassembled WGS sequence"/>
</dbReference>
<evidence type="ECO:0000313" key="6">
    <source>
        <dbReference type="Proteomes" id="UP000597762"/>
    </source>
</evidence>
<feature type="compositionally biased region" description="Low complexity" evidence="3">
    <location>
        <begin position="885"/>
        <end position="904"/>
    </location>
</feature>
<feature type="compositionally biased region" description="Polar residues" evidence="3">
    <location>
        <begin position="863"/>
        <end position="880"/>
    </location>
</feature>
<dbReference type="InterPro" id="IPR015425">
    <property type="entry name" value="FH2_Formin"/>
</dbReference>
<feature type="compositionally biased region" description="Low complexity" evidence="3">
    <location>
        <begin position="1304"/>
        <end position="1315"/>
    </location>
</feature>
<feature type="compositionally biased region" description="Low complexity" evidence="3">
    <location>
        <begin position="1457"/>
        <end position="1472"/>
    </location>
</feature>
<dbReference type="SMART" id="SM00498">
    <property type="entry name" value="FH2"/>
    <property type="match status" value="1"/>
</dbReference>
<organism evidence="5 6">
    <name type="scientific">Acanthosepion pharaonis</name>
    <name type="common">Pharaoh cuttlefish</name>
    <name type="synonym">Sepia pharaonis</name>
    <dbReference type="NCBI Taxonomy" id="158019"/>
    <lineage>
        <taxon>Eukaryota</taxon>
        <taxon>Metazoa</taxon>
        <taxon>Spiralia</taxon>
        <taxon>Lophotrochozoa</taxon>
        <taxon>Mollusca</taxon>
        <taxon>Cephalopoda</taxon>
        <taxon>Coleoidea</taxon>
        <taxon>Decapodiformes</taxon>
        <taxon>Sepiida</taxon>
        <taxon>Sepiina</taxon>
        <taxon>Sepiidae</taxon>
        <taxon>Acanthosepion</taxon>
    </lineage>
</organism>
<gene>
    <name evidence="5" type="ORF">SPHA_20589</name>
</gene>
<comment type="similarity">
    <text evidence="1">Belongs to the formin homology family. Cappuccino subfamily.</text>
</comment>
<evidence type="ECO:0000256" key="1">
    <source>
        <dbReference type="ARBA" id="ARBA00005271"/>
    </source>
</evidence>
<comment type="caution">
    <text evidence="5">The sequence shown here is derived from an EMBL/GenBank/DDBJ whole genome shotgun (WGS) entry which is preliminary data.</text>
</comment>
<feature type="region of interest" description="Disordered" evidence="3">
    <location>
        <begin position="1575"/>
        <end position="1629"/>
    </location>
</feature>
<feature type="region of interest" description="Disordered" evidence="3">
    <location>
        <begin position="1442"/>
        <end position="1521"/>
    </location>
</feature>
<feature type="compositionally biased region" description="Gly residues" evidence="3">
    <location>
        <begin position="194"/>
        <end position="233"/>
    </location>
</feature>
<feature type="compositionally biased region" description="Low complexity" evidence="3">
    <location>
        <begin position="1060"/>
        <end position="1087"/>
    </location>
</feature>
<feature type="compositionally biased region" description="Acidic residues" evidence="3">
    <location>
        <begin position="1598"/>
        <end position="1607"/>
    </location>
</feature>
<dbReference type="OrthoDB" id="427644at2759"/>
<feature type="domain" description="FH2" evidence="4">
    <location>
        <begin position="387"/>
        <end position="803"/>
    </location>
</feature>